<evidence type="ECO:0000256" key="1">
    <source>
        <dbReference type="SAM" id="MobiDB-lite"/>
    </source>
</evidence>
<reference evidence="3" key="1">
    <citation type="submission" date="2018-06" db="EMBL/GenBank/DDBJ databases">
        <authorList>
            <person name="Helene L.C."/>
            <person name="Dall'Agnol R."/>
            <person name="Delamuta J.R."/>
            <person name="Hungria M."/>
        </authorList>
    </citation>
    <scope>NUCLEOTIDE SEQUENCE [LARGE SCALE GENOMIC DNA]</scope>
    <source>
        <strain evidence="3">AC99b</strain>
    </source>
</reference>
<feature type="region of interest" description="Disordered" evidence="1">
    <location>
        <begin position="1"/>
        <end position="48"/>
    </location>
</feature>
<dbReference type="Proteomes" id="UP000251558">
    <property type="component" value="Unassembled WGS sequence"/>
</dbReference>
<feature type="compositionally biased region" description="Polar residues" evidence="1">
    <location>
        <begin position="24"/>
        <end position="34"/>
    </location>
</feature>
<evidence type="ECO:0000313" key="3">
    <source>
        <dbReference type="Proteomes" id="UP000251558"/>
    </source>
</evidence>
<dbReference type="RefSeq" id="WP_112102196.1">
    <property type="nucleotide sequence ID" value="NZ_QMBP01000044.1"/>
</dbReference>
<name>A0A330HB36_9HYPH</name>
<organism evidence="2 3">
    <name type="scientific">Mesorhizobium hawassense</name>
    <dbReference type="NCBI Taxonomy" id="1209954"/>
    <lineage>
        <taxon>Bacteria</taxon>
        <taxon>Pseudomonadati</taxon>
        <taxon>Pseudomonadota</taxon>
        <taxon>Alphaproteobacteria</taxon>
        <taxon>Hyphomicrobiales</taxon>
        <taxon>Phyllobacteriaceae</taxon>
        <taxon>Mesorhizobium</taxon>
    </lineage>
</organism>
<dbReference type="EMBL" id="QMBP01000044">
    <property type="protein sequence ID" value="RAZ81987.1"/>
    <property type="molecule type" value="Genomic_DNA"/>
</dbReference>
<keyword evidence="3" id="KW-1185">Reference proteome</keyword>
<protein>
    <submittedName>
        <fullName evidence="2">Uncharacterized protein</fullName>
    </submittedName>
</protein>
<sequence length="76" mass="8266">MTLPLLSGDRTAAEATVKPAQKANGPNDSTSEFISQGDHDPGDDPMQQLTLPLDLSARNALARFLYGFRGRREHSL</sequence>
<comment type="caution">
    <text evidence="2">The sequence shown here is derived from an EMBL/GenBank/DDBJ whole genome shotgun (WGS) entry which is preliminary data.</text>
</comment>
<reference evidence="2 3" key="2">
    <citation type="submission" date="2018-07" db="EMBL/GenBank/DDBJ databases">
        <title>Diversity of Mesorhizobium strains in Brazil.</title>
        <authorList>
            <person name="Helene L.C.F."/>
            <person name="Dall'Agnol R."/>
            <person name="Delamuta J.R.M."/>
            <person name="Hungria M."/>
        </authorList>
    </citation>
    <scope>NUCLEOTIDE SEQUENCE [LARGE SCALE GENOMIC DNA]</scope>
    <source>
        <strain evidence="2 3">AC99b</strain>
    </source>
</reference>
<dbReference type="AlphaFoldDB" id="A0A330HB36"/>
<gene>
    <name evidence="2" type="ORF">DPM33_35360</name>
</gene>
<proteinExistence type="predicted"/>
<evidence type="ECO:0000313" key="2">
    <source>
        <dbReference type="EMBL" id="RAZ81987.1"/>
    </source>
</evidence>
<accession>A0A330HB36</accession>